<reference evidence="8 9" key="1">
    <citation type="submission" date="2019-05" db="EMBL/GenBank/DDBJ databases">
        <authorList>
            <person name="Hariharan J."/>
            <person name="Choudoir M.J."/>
            <person name="Diebold P."/>
            <person name="Panke-Buisse K."/>
            <person name="Buckley D.H."/>
        </authorList>
    </citation>
    <scope>NUCLEOTIDE SEQUENCE [LARGE SCALE GENOMIC DNA]</scope>
    <source>
        <strain evidence="8 9">SUN51</strain>
    </source>
</reference>
<dbReference type="EMBL" id="VDFC01000005">
    <property type="protein sequence ID" value="KAA0942721.1"/>
    <property type="molecule type" value="Genomic_DNA"/>
</dbReference>
<dbReference type="GO" id="GO:0022857">
    <property type="term" value="F:transmembrane transporter activity"/>
    <property type="evidence" value="ECO:0007669"/>
    <property type="project" value="InterPro"/>
</dbReference>
<evidence type="ECO:0000313" key="8">
    <source>
        <dbReference type="EMBL" id="KAA0942721.1"/>
    </source>
</evidence>
<dbReference type="Proteomes" id="UP000324965">
    <property type="component" value="Unassembled WGS sequence"/>
</dbReference>
<feature type="transmembrane region" description="Helical" evidence="6">
    <location>
        <begin position="174"/>
        <end position="194"/>
    </location>
</feature>
<dbReference type="PROSITE" id="PS50850">
    <property type="entry name" value="MFS"/>
    <property type="match status" value="1"/>
</dbReference>
<evidence type="ECO:0000256" key="4">
    <source>
        <dbReference type="ARBA" id="ARBA00022989"/>
    </source>
</evidence>
<dbReference type="Pfam" id="PF07690">
    <property type="entry name" value="MFS_1"/>
    <property type="match status" value="1"/>
</dbReference>
<evidence type="ECO:0000256" key="2">
    <source>
        <dbReference type="ARBA" id="ARBA00022475"/>
    </source>
</evidence>
<feature type="transmembrane region" description="Helical" evidence="6">
    <location>
        <begin position="324"/>
        <end position="347"/>
    </location>
</feature>
<dbReference type="PANTHER" id="PTHR23513">
    <property type="entry name" value="INTEGRAL MEMBRANE EFFLUX PROTEIN-RELATED"/>
    <property type="match status" value="1"/>
</dbReference>
<feature type="transmembrane region" description="Helical" evidence="6">
    <location>
        <begin position="105"/>
        <end position="126"/>
    </location>
</feature>
<dbReference type="PRINTS" id="PR01988">
    <property type="entry name" value="EXPORTERBACE"/>
</dbReference>
<dbReference type="GO" id="GO:0005886">
    <property type="term" value="C:plasma membrane"/>
    <property type="evidence" value="ECO:0007669"/>
    <property type="project" value="UniProtKB-SubCell"/>
</dbReference>
<feature type="transmembrane region" description="Helical" evidence="6">
    <location>
        <begin position="147"/>
        <end position="168"/>
    </location>
</feature>
<dbReference type="InterPro" id="IPR011701">
    <property type="entry name" value="MFS"/>
</dbReference>
<dbReference type="InterPro" id="IPR036259">
    <property type="entry name" value="MFS_trans_sf"/>
</dbReference>
<evidence type="ECO:0000313" key="9">
    <source>
        <dbReference type="Proteomes" id="UP000324965"/>
    </source>
</evidence>
<dbReference type="InterPro" id="IPR022324">
    <property type="entry name" value="Bacilysin_exporter_BacE_put"/>
</dbReference>
<evidence type="ECO:0000259" key="7">
    <source>
        <dbReference type="PROSITE" id="PS50850"/>
    </source>
</evidence>
<feature type="transmembrane region" description="Helical" evidence="6">
    <location>
        <begin position="240"/>
        <end position="262"/>
    </location>
</feature>
<feature type="transmembrane region" description="Helical" evidence="6">
    <location>
        <begin position="389"/>
        <end position="409"/>
    </location>
</feature>
<dbReference type="OrthoDB" id="3460055at2"/>
<protein>
    <submittedName>
        <fullName evidence="8">MFS transporter</fullName>
    </submittedName>
</protein>
<keyword evidence="4 6" id="KW-1133">Transmembrane helix</keyword>
<feature type="transmembrane region" description="Helical" evidence="6">
    <location>
        <begin position="268"/>
        <end position="293"/>
    </location>
</feature>
<dbReference type="CDD" id="cd06173">
    <property type="entry name" value="MFS_MefA_like"/>
    <property type="match status" value="1"/>
</dbReference>
<keyword evidence="2" id="KW-1003">Cell membrane</keyword>
<accession>A0A5B0BMQ8</accession>
<comment type="subcellular location">
    <subcellularLocation>
        <location evidence="1">Cell membrane</location>
        <topology evidence="1">Multi-pass membrane protein</topology>
    </subcellularLocation>
</comment>
<evidence type="ECO:0000256" key="3">
    <source>
        <dbReference type="ARBA" id="ARBA00022692"/>
    </source>
</evidence>
<feature type="transmembrane region" description="Helical" evidence="6">
    <location>
        <begin position="48"/>
        <end position="69"/>
    </location>
</feature>
<sequence length="429" mass="43218">MRDARAAAVPLTRNRGFRLLLAGVAVSAFGDWLLAVVFGMWVKDLTGSNALAASMIFAGTLPAFAAPFAGLVADRFPRRRVLVAAGPASAVLLVPLLAVDDRGDLWILYLVAVCGGLGGEVVSAAVNGLNRSLVPEESLGRANGLLATVRQAMLLAGPAAGALLYAAYGARTVVVLDAVTFLVAALCVAAIPAHGTEPRGDRGRGRGEGASGPAAEDGSLVAEAMAGVRHMAEVPVLRRLLVLGFVFGLTIGFCEAIVFAVVEGIGGPASYVGFLTSAEGIGSVAAGALVTALSSRIGDFRKISTGLWCFSAGLLLQTGGGLPFVVAGAVLAGAGAPALVVGVTTAAQRRTPNELTGRISGALNFAVNVPFAVSIGLGAVLVGLVPYRVLLLCVSAALALVALGSTVALRESGHDAPGAAQSVDPVRDR</sequence>
<proteinExistence type="predicted"/>
<keyword evidence="3 6" id="KW-0812">Transmembrane</keyword>
<evidence type="ECO:0000256" key="5">
    <source>
        <dbReference type="ARBA" id="ARBA00023136"/>
    </source>
</evidence>
<dbReference type="AlphaFoldDB" id="A0A5B0BMQ8"/>
<comment type="caution">
    <text evidence="8">The sequence shown here is derived from an EMBL/GenBank/DDBJ whole genome shotgun (WGS) entry which is preliminary data.</text>
</comment>
<gene>
    <name evidence="8" type="ORF">FGF04_02405</name>
</gene>
<feature type="transmembrane region" description="Helical" evidence="6">
    <location>
        <begin position="20"/>
        <end position="42"/>
    </location>
</feature>
<evidence type="ECO:0000256" key="6">
    <source>
        <dbReference type="SAM" id="Phobius"/>
    </source>
</evidence>
<keyword evidence="5 6" id="KW-0472">Membrane</keyword>
<dbReference type="InterPro" id="IPR020846">
    <property type="entry name" value="MFS_dom"/>
</dbReference>
<dbReference type="SUPFAM" id="SSF103473">
    <property type="entry name" value="MFS general substrate transporter"/>
    <property type="match status" value="1"/>
</dbReference>
<dbReference type="Gene3D" id="1.20.1250.20">
    <property type="entry name" value="MFS general substrate transporter like domains"/>
    <property type="match status" value="1"/>
</dbReference>
<dbReference type="RefSeq" id="WP_149509510.1">
    <property type="nucleotide sequence ID" value="NZ_VDFC01000005.1"/>
</dbReference>
<dbReference type="PANTHER" id="PTHR23513:SF6">
    <property type="entry name" value="MAJOR FACILITATOR SUPERFAMILY ASSOCIATED DOMAIN-CONTAINING PROTEIN"/>
    <property type="match status" value="1"/>
</dbReference>
<feature type="domain" description="Major facilitator superfamily (MFS) profile" evidence="7">
    <location>
        <begin position="1"/>
        <end position="196"/>
    </location>
</feature>
<feature type="transmembrane region" description="Helical" evidence="6">
    <location>
        <begin position="81"/>
        <end position="99"/>
    </location>
</feature>
<feature type="transmembrane region" description="Helical" evidence="6">
    <location>
        <begin position="300"/>
        <end position="318"/>
    </location>
</feature>
<evidence type="ECO:0000256" key="1">
    <source>
        <dbReference type="ARBA" id="ARBA00004651"/>
    </source>
</evidence>
<name>A0A5B0BMQ8_9ACTN</name>
<feature type="transmembrane region" description="Helical" evidence="6">
    <location>
        <begin position="359"/>
        <end position="383"/>
    </location>
</feature>
<keyword evidence="9" id="KW-1185">Reference proteome</keyword>
<organism evidence="8 9">
    <name type="scientific">Streptomyces apricus</name>
    <dbReference type="NCBI Taxonomy" id="1828112"/>
    <lineage>
        <taxon>Bacteria</taxon>
        <taxon>Bacillati</taxon>
        <taxon>Actinomycetota</taxon>
        <taxon>Actinomycetes</taxon>
        <taxon>Kitasatosporales</taxon>
        <taxon>Streptomycetaceae</taxon>
        <taxon>Streptomyces</taxon>
    </lineage>
</organism>